<keyword evidence="1" id="KW-0813">Transport</keyword>
<dbReference type="Pfam" id="PF03031">
    <property type="entry name" value="NIF"/>
    <property type="match status" value="1"/>
</dbReference>
<comment type="subcellular location">
    <subcellularLocation>
        <location evidence="1">Mitochondrion inner membrane</location>
        <topology evidence="1">Single-pass membrane protein</topology>
    </subcellularLocation>
</comment>
<keyword evidence="1" id="KW-0496">Mitochondrion</keyword>
<keyword evidence="1" id="KW-0653">Protein transport</keyword>
<protein>
    <recommendedName>
        <fullName evidence="1">Mitochondrial import inner membrane translocase subunit TIM50</fullName>
    </recommendedName>
</protein>
<comment type="similarity">
    <text evidence="1">Belongs to the TIM50 family.</text>
</comment>
<dbReference type="GO" id="GO:0015031">
    <property type="term" value="P:protein transport"/>
    <property type="evidence" value="ECO:0007669"/>
    <property type="project" value="UniProtKB-KW"/>
</dbReference>
<dbReference type="InterPro" id="IPR023214">
    <property type="entry name" value="HAD_sf"/>
</dbReference>
<evidence type="ECO:0000313" key="4">
    <source>
        <dbReference type="Proteomes" id="UP000626109"/>
    </source>
</evidence>
<dbReference type="PANTHER" id="PTHR12210">
    <property type="entry name" value="DULLARD PROTEIN PHOSPHATASE"/>
    <property type="match status" value="1"/>
</dbReference>
<dbReference type="SUPFAM" id="SSF56784">
    <property type="entry name" value="HAD-like"/>
    <property type="match status" value="1"/>
</dbReference>
<comment type="function">
    <text evidence="1">Essential component of the TIM23 complex, a complex that mediates the translocation of transit peptide-containing proteins across the mitochondrial inner membrane.</text>
</comment>
<keyword evidence="1" id="KW-0809">Transit peptide</keyword>
<gene>
    <name evidence="3" type="ORF">PGLA2088_LOCUS26134</name>
</gene>
<dbReference type="Proteomes" id="UP000626109">
    <property type="component" value="Unassembled WGS sequence"/>
</dbReference>
<dbReference type="GO" id="GO:0005744">
    <property type="term" value="C:TIM23 mitochondrial import inner membrane translocase complex"/>
    <property type="evidence" value="ECO:0007669"/>
    <property type="project" value="UniProtKB-UniRule"/>
</dbReference>
<dbReference type="PROSITE" id="PS50969">
    <property type="entry name" value="FCP1"/>
    <property type="match status" value="1"/>
</dbReference>
<comment type="caution">
    <text evidence="3">The sequence shown here is derived from an EMBL/GenBank/DDBJ whole genome shotgun (WGS) entry which is preliminary data.</text>
</comment>
<keyword evidence="1" id="KW-0811">Translocation</keyword>
<feature type="domain" description="FCP1 homology" evidence="2">
    <location>
        <begin position="116"/>
        <end position="257"/>
    </location>
</feature>
<comment type="subunit">
    <text evidence="1">Component of the TIM23 complex.</text>
</comment>
<dbReference type="AlphaFoldDB" id="A0A813JX95"/>
<evidence type="ECO:0000313" key="3">
    <source>
        <dbReference type="EMBL" id="CAE8688790.1"/>
    </source>
</evidence>
<sequence>MWRLGRHAAAVGRRAAGGRGFREFCEAASATAERPRLAAKKASSGIAGKVAGITIVGAGVAYAASEDVRKQVDSLHFAEMFEDFNDTSREFFERIGDRFVNKRQEPWLLELATMKYPENIPTLVLDLDKVILHLQHDSRQGWHVIKRPFADQFFKEISHYYEVVLFSDDVFPVALDIATKWNLPVTGVLHRDFCKKKRNHFVKDISKLGRKLERVLIIDHDPEAFQLQPENGILIKPFTGDTSDSELADLLEFLKAAASTNEDIRGFVGKFGGGDPDIGRRYLLHKQEQDSKVESRRSYGRAFAARTDFPARSSSGAQQFGGMNAFPR</sequence>
<dbReference type="EMBL" id="CAJNNW010026959">
    <property type="protein sequence ID" value="CAE8688790.1"/>
    <property type="molecule type" value="Genomic_DNA"/>
</dbReference>
<dbReference type="InterPro" id="IPR036412">
    <property type="entry name" value="HAD-like_sf"/>
</dbReference>
<dbReference type="Gene3D" id="3.40.50.1000">
    <property type="entry name" value="HAD superfamily/HAD-like"/>
    <property type="match status" value="1"/>
</dbReference>
<evidence type="ECO:0000256" key="1">
    <source>
        <dbReference type="RuleBase" id="RU365079"/>
    </source>
</evidence>
<accession>A0A813JX95</accession>
<evidence type="ECO:0000259" key="2">
    <source>
        <dbReference type="PROSITE" id="PS50969"/>
    </source>
</evidence>
<dbReference type="InterPro" id="IPR004274">
    <property type="entry name" value="FCP1_dom"/>
</dbReference>
<proteinExistence type="inferred from homology"/>
<dbReference type="SMART" id="SM00577">
    <property type="entry name" value="CPDc"/>
    <property type="match status" value="1"/>
</dbReference>
<organism evidence="3 4">
    <name type="scientific">Polarella glacialis</name>
    <name type="common">Dinoflagellate</name>
    <dbReference type="NCBI Taxonomy" id="89957"/>
    <lineage>
        <taxon>Eukaryota</taxon>
        <taxon>Sar</taxon>
        <taxon>Alveolata</taxon>
        <taxon>Dinophyceae</taxon>
        <taxon>Suessiales</taxon>
        <taxon>Suessiaceae</taxon>
        <taxon>Polarella</taxon>
    </lineage>
</organism>
<dbReference type="CDD" id="cd07521">
    <property type="entry name" value="HAD_FCP1-like"/>
    <property type="match status" value="1"/>
</dbReference>
<reference evidence="3" key="1">
    <citation type="submission" date="2021-02" db="EMBL/GenBank/DDBJ databases">
        <authorList>
            <person name="Dougan E. K."/>
            <person name="Rhodes N."/>
            <person name="Thang M."/>
            <person name="Chan C."/>
        </authorList>
    </citation>
    <scope>NUCLEOTIDE SEQUENCE</scope>
</reference>
<name>A0A813JX95_POLGL</name>
<dbReference type="InterPro" id="IPR050365">
    <property type="entry name" value="TIM50"/>
</dbReference>